<reference evidence="1 2" key="1">
    <citation type="submission" date="2019-01" db="EMBL/GenBank/DDBJ databases">
        <authorList>
            <consortium name="Pathogen Informatics"/>
        </authorList>
    </citation>
    <scope>NUCLEOTIDE SEQUENCE [LARGE SCALE GENOMIC DNA]</scope>
    <source>
        <strain evidence="1 2">NCTC10138</strain>
    </source>
</reference>
<organism evidence="1 2">
    <name type="scientific">Haploplasma axanthum</name>
    <name type="common">Acholeplasma axanthum</name>
    <dbReference type="NCBI Taxonomy" id="29552"/>
    <lineage>
        <taxon>Bacteria</taxon>
        <taxon>Bacillati</taxon>
        <taxon>Mycoplasmatota</taxon>
        <taxon>Mollicutes</taxon>
        <taxon>Acholeplasmatales</taxon>
        <taxon>Acholeplasmataceae</taxon>
        <taxon>Haploplasma</taxon>
    </lineage>
</organism>
<evidence type="ECO:0000313" key="1">
    <source>
        <dbReference type="EMBL" id="VEU79527.1"/>
    </source>
</evidence>
<dbReference type="EMBL" id="LR215048">
    <property type="protein sequence ID" value="VEU79527.1"/>
    <property type="molecule type" value="Genomic_DNA"/>
</dbReference>
<dbReference type="AlphaFoldDB" id="A0A449BB48"/>
<proteinExistence type="predicted"/>
<accession>A0A449BB48</accession>
<dbReference type="Proteomes" id="UP000289841">
    <property type="component" value="Chromosome"/>
</dbReference>
<protein>
    <submittedName>
        <fullName evidence="1">Uncharacterized protein</fullName>
    </submittedName>
</protein>
<gene>
    <name evidence="1" type="ORF">NCTC10138_00003</name>
</gene>
<evidence type="ECO:0000313" key="2">
    <source>
        <dbReference type="Proteomes" id="UP000289841"/>
    </source>
</evidence>
<dbReference type="RefSeq" id="WP_162849123.1">
    <property type="nucleotide sequence ID" value="NZ_LR215048.1"/>
</dbReference>
<dbReference type="KEGG" id="aaxa:NCTC10138_00003"/>
<name>A0A449BB48_HAPAX</name>
<sequence length="50" mass="6061">MVWRKYALLDDDRDEIIRGLSHGDYCYGPELNYDSNKGEVWIFKKYIFKV</sequence>
<keyword evidence="2" id="KW-1185">Reference proteome</keyword>